<comment type="caution">
    <text evidence="1">The sequence shown here is derived from an EMBL/GenBank/DDBJ whole genome shotgun (WGS) entry which is preliminary data.</text>
</comment>
<sequence>MVHAGDFARAALGTGVTGLDFVGMFATLSTEEQNIAGDTTQVTTTNQLNNHGILLIEPSAAHPIAEVDEECGDWQIYAGFLPGGRAYYRHSDGDLFQLYHPRARLPCGLISDIMNDSAEVLCQDQTPLFLFYVPSLAQQVPALAERLQVDALAQRLENTPRDTGETHPIETRVHIARFETDTMEELMHHVLEIHGLLRHRPGFEKIVFDRAVCTLADGVEVPIGHGTRHQKYADRVVWLEMHMTR</sequence>
<name>A0A5J5EMU3_9PEZI</name>
<dbReference type="AlphaFoldDB" id="A0A5J5EMU3"/>
<protein>
    <submittedName>
        <fullName evidence="1">Uncharacterized protein</fullName>
    </submittedName>
</protein>
<reference evidence="1 2" key="1">
    <citation type="submission" date="2019-09" db="EMBL/GenBank/DDBJ databases">
        <title>Draft genome of the ectomycorrhizal ascomycete Sphaerosporella brunnea.</title>
        <authorList>
            <consortium name="DOE Joint Genome Institute"/>
            <person name="Benucci G.M."/>
            <person name="Marozzi G."/>
            <person name="Antonielli L."/>
            <person name="Sanchez S."/>
            <person name="Marco P."/>
            <person name="Wang X."/>
            <person name="Falini L.B."/>
            <person name="Barry K."/>
            <person name="Haridas S."/>
            <person name="Lipzen A."/>
            <person name="Labutti K."/>
            <person name="Grigoriev I.V."/>
            <person name="Murat C."/>
            <person name="Martin F."/>
            <person name="Albertini E."/>
            <person name="Donnini D."/>
            <person name="Bonito G."/>
        </authorList>
    </citation>
    <scope>NUCLEOTIDE SEQUENCE [LARGE SCALE GENOMIC DNA]</scope>
    <source>
        <strain evidence="1 2">Sb_GMNB300</strain>
    </source>
</reference>
<dbReference type="Proteomes" id="UP000326924">
    <property type="component" value="Unassembled WGS sequence"/>
</dbReference>
<evidence type="ECO:0000313" key="2">
    <source>
        <dbReference type="Proteomes" id="UP000326924"/>
    </source>
</evidence>
<gene>
    <name evidence="1" type="ORF">FN846DRAFT_910519</name>
</gene>
<keyword evidence="2" id="KW-1185">Reference proteome</keyword>
<accession>A0A5J5EMU3</accession>
<evidence type="ECO:0000313" key="1">
    <source>
        <dbReference type="EMBL" id="KAA8896906.1"/>
    </source>
</evidence>
<dbReference type="EMBL" id="VXIS01000205">
    <property type="protein sequence ID" value="KAA8896906.1"/>
    <property type="molecule type" value="Genomic_DNA"/>
</dbReference>
<organism evidence="1 2">
    <name type="scientific">Sphaerosporella brunnea</name>
    <dbReference type="NCBI Taxonomy" id="1250544"/>
    <lineage>
        <taxon>Eukaryota</taxon>
        <taxon>Fungi</taxon>
        <taxon>Dikarya</taxon>
        <taxon>Ascomycota</taxon>
        <taxon>Pezizomycotina</taxon>
        <taxon>Pezizomycetes</taxon>
        <taxon>Pezizales</taxon>
        <taxon>Pyronemataceae</taxon>
        <taxon>Sphaerosporella</taxon>
    </lineage>
</organism>
<proteinExistence type="predicted"/>
<dbReference type="InParanoid" id="A0A5J5EMU3"/>